<evidence type="ECO:0000313" key="9">
    <source>
        <dbReference type="Proteomes" id="UP000652760"/>
    </source>
</evidence>
<keyword evidence="3 5" id="KW-0378">Hydrolase</keyword>
<keyword evidence="9" id="KW-1185">Reference proteome</keyword>
<dbReference type="InterPro" id="IPR031768">
    <property type="entry name" value="CBM60_xylan-bd"/>
</dbReference>
<evidence type="ECO:0000313" key="8">
    <source>
        <dbReference type="EMBL" id="MBK1840819.1"/>
    </source>
</evidence>
<dbReference type="Pfam" id="PF16841">
    <property type="entry name" value="CBM60"/>
    <property type="match status" value="1"/>
</dbReference>
<dbReference type="PANTHER" id="PTHR43806">
    <property type="entry name" value="PEPTIDASE S8"/>
    <property type="match status" value="1"/>
</dbReference>
<organism evidence="8 9">
    <name type="scientific">Azospirillum endophyticum</name>
    <dbReference type="NCBI Taxonomy" id="2800326"/>
    <lineage>
        <taxon>Bacteria</taxon>
        <taxon>Pseudomonadati</taxon>
        <taxon>Pseudomonadota</taxon>
        <taxon>Alphaproteobacteria</taxon>
        <taxon>Rhodospirillales</taxon>
        <taxon>Azospirillaceae</taxon>
        <taxon>Azospirillum</taxon>
    </lineage>
</organism>
<dbReference type="Pfam" id="PF00082">
    <property type="entry name" value="Peptidase_S8"/>
    <property type="match status" value="1"/>
</dbReference>
<dbReference type="Proteomes" id="UP000652760">
    <property type="component" value="Unassembled WGS sequence"/>
</dbReference>
<name>A0ABS1FBN0_9PROT</name>
<reference evidence="9" key="1">
    <citation type="submission" date="2021-01" db="EMBL/GenBank/DDBJ databases">
        <title>Genome public.</title>
        <authorList>
            <person name="Liu C."/>
            <person name="Sun Q."/>
        </authorList>
    </citation>
    <scope>NUCLEOTIDE SEQUENCE [LARGE SCALE GENOMIC DNA]</scope>
    <source>
        <strain evidence="9">YIM B02556</strain>
    </source>
</reference>
<dbReference type="SUPFAM" id="SSF52743">
    <property type="entry name" value="Subtilisin-like"/>
    <property type="match status" value="1"/>
</dbReference>
<keyword evidence="2 5" id="KW-0645">Protease</keyword>
<evidence type="ECO:0000259" key="7">
    <source>
        <dbReference type="Pfam" id="PF16841"/>
    </source>
</evidence>
<feature type="active site" description="Charge relay system" evidence="5">
    <location>
        <position position="51"/>
    </location>
</feature>
<dbReference type="RefSeq" id="WP_200197541.1">
    <property type="nucleotide sequence ID" value="NZ_JAENHM010000069.1"/>
</dbReference>
<evidence type="ECO:0000256" key="2">
    <source>
        <dbReference type="ARBA" id="ARBA00022670"/>
    </source>
</evidence>
<feature type="domain" description="Peptidase S8/S53" evidence="6">
    <location>
        <begin position="8"/>
        <end position="228"/>
    </location>
</feature>
<dbReference type="Gene3D" id="2.60.60.40">
    <property type="match status" value="1"/>
</dbReference>
<feature type="domain" description="Carbohydrate binding module xylan-binding" evidence="7">
    <location>
        <begin position="292"/>
        <end position="381"/>
    </location>
</feature>
<comment type="similarity">
    <text evidence="1 5">Belongs to the peptidase S8 family.</text>
</comment>
<accession>A0ABS1FBN0</accession>
<dbReference type="InterPro" id="IPR000209">
    <property type="entry name" value="Peptidase_S8/S53_dom"/>
</dbReference>
<dbReference type="PANTHER" id="PTHR43806:SF11">
    <property type="entry name" value="CEREVISIN-RELATED"/>
    <property type="match status" value="1"/>
</dbReference>
<feature type="active site" description="Charge relay system" evidence="5">
    <location>
        <position position="209"/>
    </location>
</feature>
<evidence type="ECO:0000256" key="1">
    <source>
        <dbReference type="ARBA" id="ARBA00011073"/>
    </source>
</evidence>
<protein>
    <submittedName>
        <fullName evidence="8">S8 family serine peptidase</fullName>
    </submittedName>
</protein>
<evidence type="ECO:0000256" key="3">
    <source>
        <dbReference type="ARBA" id="ARBA00022801"/>
    </source>
</evidence>
<comment type="caution">
    <text evidence="8">The sequence shown here is derived from an EMBL/GenBank/DDBJ whole genome shotgun (WGS) entry which is preliminary data.</text>
</comment>
<evidence type="ECO:0000256" key="5">
    <source>
        <dbReference type="PROSITE-ProRule" id="PRU01240"/>
    </source>
</evidence>
<evidence type="ECO:0000259" key="6">
    <source>
        <dbReference type="Pfam" id="PF00082"/>
    </source>
</evidence>
<dbReference type="EMBL" id="JAENHM010000069">
    <property type="protein sequence ID" value="MBK1840819.1"/>
    <property type="molecule type" value="Genomic_DNA"/>
</dbReference>
<dbReference type="InterPro" id="IPR036852">
    <property type="entry name" value="Peptidase_S8/S53_dom_sf"/>
</dbReference>
<dbReference type="InterPro" id="IPR050131">
    <property type="entry name" value="Peptidase_S8_subtilisin-like"/>
</dbReference>
<feature type="active site" description="Charge relay system" evidence="5">
    <location>
        <position position="17"/>
    </location>
</feature>
<evidence type="ECO:0000256" key="4">
    <source>
        <dbReference type="ARBA" id="ARBA00022825"/>
    </source>
</evidence>
<dbReference type="PROSITE" id="PS51892">
    <property type="entry name" value="SUBTILASE"/>
    <property type="match status" value="1"/>
</dbReference>
<keyword evidence="4 5" id="KW-0720">Serine protease</keyword>
<proteinExistence type="inferred from homology"/>
<gene>
    <name evidence="8" type="ORF">JHL17_25775</name>
</gene>
<sequence length="481" mass="48952">MANSTYTGRGQTVVVIDSGWSPTWENAARVVYQHDYADNDADARNPNADTHGGLVTSRILSQAPDVDIIALKVMPDGATTASGTAIEQALQWVVAHASDYNVVGVNLSLAGGSASSETTTILSDELASLAAKRVLVSAAAGNAGQNGTATDVSYFAADHNSICVSASGGDGTMPGWAQRNPGITDLCADGTDIRLTDLAGRTLTANGSSFATPTVTAAVALAQQEAVALRGSALTQDEFLSLARQTGTPIAGTGYTDLDTQALLTKIGQLYGTTAPDPAPHPGAPATTIASILVNAKGTAAAGVNAHFTLLVDGHAVGGATVGSAAKNYAFTATVSADSAHKVQVQYDNDGFAGGQDRNLFVNSVSVNGHGYAATDAAVTYDKGALDGRDVVKGQSGMWWNGTLVVAAEKSLFAAQAQVAELQASDLLGHAVSADAASHGTSNAVADVAGWTPELLPAFQYADHGLHAWYDGHDMAHGMAA</sequence>
<dbReference type="Gene3D" id="3.40.50.200">
    <property type="entry name" value="Peptidase S8/S53 domain"/>
    <property type="match status" value="1"/>
</dbReference>